<name>A0A7W3QY34_9ACTN</name>
<evidence type="ECO:0000313" key="1">
    <source>
        <dbReference type="EMBL" id="MBA8947441.1"/>
    </source>
</evidence>
<comment type="caution">
    <text evidence="1">The sequence shown here is derived from an EMBL/GenBank/DDBJ whole genome shotgun (WGS) entry which is preliminary data.</text>
</comment>
<dbReference type="OrthoDB" id="9794313at2"/>
<dbReference type="Proteomes" id="UP000530412">
    <property type="component" value="Unassembled WGS sequence"/>
</dbReference>
<accession>A0A7W3QY34</accession>
<organism evidence="1 2">
    <name type="scientific">Streptomyces calvus</name>
    <dbReference type="NCBI Taxonomy" id="67282"/>
    <lineage>
        <taxon>Bacteria</taxon>
        <taxon>Bacillati</taxon>
        <taxon>Actinomycetota</taxon>
        <taxon>Actinomycetes</taxon>
        <taxon>Kitasatosporales</taxon>
        <taxon>Streptomycetaceae</taxon>
        <taxon>Streptomyces</taxon>
    </lineage>
</organism>
<reference evidence="1 2" key="1">
    <citation type="submission" date="2020-08" db="EMBL/GenBank/DDBJ databases">
        <title>Genomic Encyclopedia of Type Strains, Phase III (KMG-III): the genomes of soil and plant-associated and newly described type strains.</title>
        <authorList>
            <person name="Whitman W."/>
        </authorList>
    </citation>
    <scope>NUCLEOTIDE SEQUENCE [LARGE SCALE GENOMIC DNA]</scope>
    <source>
        <strain evidence="1 2">CECT 3271</strain>
    </source>
</reference>
<dbReference type="EMBL" id="JACJIE010000020">
    <property type="protein sequence ID" value="MBA8947441.1"/>
    <property type="molecule type" value="Genomic_DNA"/>
</dbReference>
<dbReference type="RefSeq" id="WP_142196219.1">
    <property type="nucleotide sequence ID" value="NZ_BMSU01000015.1"/>
</dbReference>
<evidence type="ECO:0000313" key="2">
    <source>
        <dbReference type="Proteomes" id="UP000530412"/>
    </source>
</evidence>
<protein>
    <submittedName>
        <fullName evidence="1">Uncharacterized protein</fullName>
    </submittedName>
</protein>
<dbReference type="AlphaFoldDB" id="A0A7W3QY34"/>
<sequence>MIATPDRTPLPGKLSDRPVLEAVPDRLRRIPVRVGVVCGEPGHAYVPFTRGMSGRPS</sequence>
<proteinExistence type="predicted"/>
<gene>
    <name evidence="1" type="ORF">FHS33_005909</name>
</gene>